<accession>A0A9P9J082</accession>
<comment type="caution">
    <text evidence="2">The sequence shown here is derived from an EMBL/GenBank/DDBJ whole genome shotgun (WGS) entry which is preliminary data.</text>
</comment>
<gene>
    <name evidence="2" type="ORF">B0J13DRAFT_624343</name>
</gene>
<name>A0A9P9J082_9HYPO</name>
<dbReference type="EMBL" id="JAGMUU010000013">
    <property type="protein sequence ID" value="KAH7140477.1"/>
    <property type="molecule type" value="Genomic_DNA"/>
</dbReference>
<evidence type="ECO:0000313" key="2">
    <source>
        <dbReference type="EMBL" id="KAH7140477.1"/>
    </source>
</evidence>
<feature type="region of interest" description="Disordered" evidence="1">
    <location>
        <begin position="43"/>
        <end position="66"/>
    </location>
</feature>
<dbReference type="Proteomes" id="UP000717696">
    <property type="component" value="Unassembled WGS sequence"/>
</dbReference>
<dbReference type="AlphaFoldDB" id="A0A9P9J082"/>
<keyword evidence="3" id="KW-1185">Reference proteome</keyword>
<proteinExistence type="predicted"/>
<evidence type="ECO:0008006" key="4">
    <source>
        <dbReference type="Google" id="ProtNLM"/>
    </source>
</evidence>
<evidence type="ECO:0000256" key="1">
    <source>
        <dbReference type="SAM" id="MobiDB-lite"/>
    </source>
</evidence>
<reference evidence="2" key="1">
    <citation type="journal article" date="2021" name="Nat. Commun.">
        <title>Genetic determinants of endophytism in the Arabidopsis root mycobiome.</title>
        <authorList>
            <person name="Mesny F."/>
            <person name="Miyauchi S."/>
            <person name="Thiergart T."/>
            <person name="Pickel B."/>
            <person name="Atanasova L."/>
            <person name="Karlsson M."/>
            <person name="Huettel B."/>
            <person name="Barry K.W."/>
            <person name="Haridas S."/>
            <person name="Chen C."/>
            <person name="Bauer D."/>
            <person name="Andreopoulos W."/>
            <person name="Pangilinan J."/>
            <person name="LaButti K."/>
            <person name="Riley R."/>
            <person name="Lipzen A."/>
            <person name="Clum A."/>
            <person name="Drula E."/>
            <person name="Henrissat B."/>
            <person name="Kohler A."/>
            <person name="Grigoriev I.V."/>
            <person name="Martin F.M."/>
            <person name="Hacquard S."/>
        </authorList>
    </citation>
    <scope>NUCLEOTIDE SEQUENCE</scope>
    <source>
        <strain evidence="2">MPI-CAGE-AT-0021</strain>
    </source>
</reference>
<organism evidence="2 3">
    <name type="scientific">Dactylonectria estremocensis</name>
    <dbReference type="NCBI Taxonomy" id="1079267"/>
    <lineage>
        <taxon>Eukaryota</taxon>
        <taxon>Fungi</taxon>
        <taxon>Dikarya</taxon>
        <taxon>Ascomycota</taxon>
        <taxon>Pezizomycotina</taxon>
        <taxon>Sordariomycetes</taxon>
        <taxon>Hypocreomycetidae</taxon>
        <taxon>Hypocreales</taxon>
        <taxon>Nectriaceae</taxon>
        <taxon>Dactylonectria</taxon>
    </lineage>
</organism>
<evidence type="ECO:0000313" key="3">
    <source>
        <dbReference type="Proteomes" id="UP000717696"/>
    </source>
</evidence>
<protein>
    <recommendedName>
        <fullName evidence="4">BZIP domain-containing protein</fullName>
    </recommendedName>
</protein>
<sequence length="253" mass="28015">MDSANSTLRKHVPRIEVDKSTNGLHPGTEAVIVPEKGVMEMPKPGSHFNSYTSFPKARQRSKTEIDRDRRRIDRLARNRQSARNSTLRKKLALETKEERIKELEVALETSLKANHVLVEELNLWRQMANFMTPAPDLCLDTIERNNSSISGNMADFQHTDTFNSPAAVPAMNNSLSSAEIHPAVSHLSFSFLISSEISHVITSGDSSELEETTVLGQNPALDWTGYHKAAQAQGEVQLAYGFANSAACNTSCH</sequence>